<dbReference type="EMBL" id="LR031873">
    <property type="protein sequence ID" value="VDD15584.1"/>
    <property type="molecule type" value="Genomic_DNA"/>
</dbReference>
<organism evidence="1">
    <name type="scientific">Brassica oleracea</name>
    <name type="common">Wild cabbage</name>
    <dbReference type="NCBI Taxonomy" id="3712"/>
    <lineage>
        <taxon>Eukaryota</taxon>
        <taxon>Viridiplantae</taxon>
        <taxon>Streptophyta</taxon>
        <taxon>Embryophyta</taxon>
        <taxon>Tracheophyta</taxon>
        <taxon>Spermatophyta</taxon>
        <taxon>Magnoliopsida</taxon>
        <taxon>eudicotyledons</taxon>
        <taxon>Gunneridae</taxon>
        <taxon>Pentapetalae</taxon>
        <taxon>rosids</taxon>
        <taxon>malvids</taxon>
        <taxon>Brassicales</taxon>
        <taxon>Brassicaceae</taxon>
        <taxon>Brassiceae</taxon>
        <taxon>Brassica</taxon>
    </lineage>
</organism>
<proteinExistence type="predicted"/>
<gene>
    <name evidence="1" type="ORF">BOLC4T28233H</name>
</gene>
<dbReference type="AlphaFoldDB" id="A0A3P6CSB6"/>
<sequence>VQEVLNLSHERWLNAQELDVLTVQKVLEASHDDWLSTDEMLVLFENRHMFPVSDFTVPVPRLYLFQTPRFIDDHEWVNFSNG</sequence>
<reference evidence="1" key="1">
    <citation type="submission" date="2018-11" db="EMBL/GenBank/DDBJ databases">
        <authorList>
            <consortium name="Genoscope - CEA"/>
            <person name="William W."/>
        </authorList>
    </citation>
    <scope>NUCLEOTIDE SEQUENCE</scope>
</reference>
<name>A0A3P6CSB6_BRAOL</name>
<protein>
    <submittedName>
        <fullName evidence="1">Uncharacterized protein</fullName>
    </submittedName>
</protein>
<evidence type="ECO:0000313" key="1">
    <source>
        <dbReference type="EMBL" id="VDD15584.1"/>
    </source>
</evidence>
<accession>A0A3P6CSB6</accession>
<feature type="non-terminal residue" evidence="1">
    <location>
        <position position="1"/>
    </location>
</feature>